<reference evidence="2 3" key="1">
    <citation type="submission" date="2014-06" db="EMBL/GenBank/DDBJ databases">
        <authorList>
            <person name="Swart Estienne"/>
        </authorList>
    </citation>
    <scope>NUCLEOTIDE SEQUENCE [LARGE SCALE GENOMIC DNA]</scope>
    <source>
        <strain evidence="2 3">130c</strain>
    </source>
</reference>
<keyword evidence="1" id="KW-0812">Transmembrane</keyword>
<keyword evidence="1" id="KW-1133">Transmembrane helix</keyword>
<name>A0A077ZVZ9_STYLE</name>
<dbReference type="EMBL" id="CCKQ01002663">
    <property type="protein sequence ID" value="CDW73766.1"/>
    <property type="molecule type" value="Genomic_DNA"/>
</dbReference>
<accession>A0A077ZVZ9</accession>
<dbReference type="Proteomes" id="UP000039865">
    <property type="component" value="Unassembled WGS sequence"/>
</dbReference>
<organism evidence="2 3">
    <name type="scientific">Stylonychia lemnae</name>
    <name type="common">Ciliate</name>
    <dbReference type="NCBI Taxonomy" id="5949"/>
    <lineage>
        <taxon>Eukaryota</taxon>
        <taxon>Sar</taxon>
        <taxon>Alveolata</taxon>
        <taxon>Ciliophora</taxon>
        <taxon>Intramacronucleata</taxon>
        <taxon>Spirotrichea</taxon>
        <taxon>Stichotrichia</taxon>
        <taxon>Sporadotrichida</taxon>
        <taxon>Oxytrichidae</taxon>
        <taxon>Stylonychinae</taxon>
        <taxon>Stylonychia</taxon>
    </lineage>
</organism>
<dbReference type="AlphaFoldDB" id="A0A077ZVZ9"/>
<feature type="transmembrane region" description="Helical" evidence="1">
    <location>
        <begin position="151"/>
        <end position="170"/>
    </location>
</feature>
<protein>
    <submittedName>
        <fullName evidence="2">Uncharacterized protein</fullName>
    </submittedName>
</protein>
<dbReference type="InParanoid" id="A0A077ZVZ9"/>
<feature type="transmembrane region" description="Helical" evidence="1">
    <location>
        <begin position="208"/>
        <end position="227"/>
    </location>
</feature>
<keyword evidence="3" id="KW-1185">Reference proteome</keyword>
<sequence>MQGDFIVKKPKEKGPYPSKGYIFQRLSEKRNSNVKLSSIRVNYLIKTNIYIKDQQTSPPPLKGGVIDHQHQQQISKLQNNSFQIKVGNNSLDEQIYSSNLQLDLHCIQLKCSSVVDLNSVKLTGQKYNQPSQFTNVHALNKRQKKRIEIHLFKNSTFFLVIHLCSTFTFFDQHSKYRVSYLHQQLASQSPDTIILYKPSLKQEQLLEYHSPLLMGAYGLLIVLIRLLDWTIDMHGQDLLSQIPLMTLPIAHSFDKKRDAITRLQQKEALDSLAKVVVKKATAKHKSRLGAKAYAQRLIWKYQELSLVLSIADNSLERRKVEVSGIHLRRLQQGGIRINCSPSMSFCQFEIILCPFHFSLVFPIVIDIAIKLRIPAVVVNFALYEGQTLGRLCD</sequence>
<gene>
    <name evidence="2" type="primary">Contig14273.g15197</name>
    <name evidence="2" type="ORF">STYLEM_2754</name>
</gene>
<evidence type="ECO:0000313" key="3">
    <source>
        <dbReference type="Proteomes" id="UP000039865"/>
    </source>
</evidence>
<evidence type="ECO:0000256" key="1">
    <source>
        <dbReference type="SAM" id="Phobius"/>
    </source>
</evidence>
<proteinExistence type="predicted"/>
<evidence type="ECO:0000313" key="2">
    <source>
        <dbReference type="EMBL" id="CDW73766.1"/>
    </source>
</evidence>
<keyword evidence="1" id="KW-0472">Membrane</keyword>